<feature type="domain" description="Calcineurin-like phosphoesterase" evidence="11">
    <location>
        <begin position="1"/>
        <end position="199"/>
    </location>
</feature>
<keyword evidence="6 10" id="KW-0378">Hydrolase</keyword>
<evidence type="ECO:0000256" key="1">
    <source>
        <dbReference type="ARBA" id="ARBA00022475"/>
    </source>
</evidence>
<dbReference type="NCBIfam" id="TIGR01854">
    <property type="entry name" value="lipid_A_lpxH"/>
    <property type="match status" value="1"/>
</dbReference>
<dbReference type="RefSeq" id="WP_092385202.1">
    <property type="nucleotide sequence ID" value="NZ_LT629787.1"/>
</dbReference>
<feature type="binding site" evidence="10">
    <location>
        <position position="8"/>
    </location>
    <ligand>
        <name>Mn(2+)</name>
        <dbReference type="ChEBI" id="CHEBI:29035"/>
        <label>1</label>
    </ligand>
</feature>
<feature type="binding site" evidence="10">
    <location>
        <position position="160"/>
    </location>
    <ligand>
        <name>substrate</name>
    </ligand>
</feature>
<dbReference type="PANTHER" id="PTHR34990">
    <property type="entry name" value="UDP-2,3-DIACYLGLUCOSAMINE HYDROLASE-RELATED"/>
    <property type="match status" value="1"/>
</dbReference>
<evidence type="ECO:0000256" key="8">
    <source>
        <dbReference type="ARBA" id="ARBA00023136"/>
    </source>
</evidence>
<keyword evidence="4 10" id="KW-0441">Lipid A biosynthesis</keyword>
<proteinExistence type="inferred from homology"/>
<evidence type="ECO:0000256" key="6">
    <source>
        <dbReference type="ARBA" id="ARBA00022801"/>
    </source>
</evidence>
<feature type="binding site" evidence="10">
    <location>
        <position position="197"/>
    </location>
    <ligand>
        <name>Mn(2+)</name>
        <dbReference type="ChEBI" id="CHEBI:29035"/>
        <label>1</label>
    </ligand>
</feature>
<dbReference type="InterPro" id="IPR029052">
    <property type="entry name" value="Metallo-depent_PP-like"/>
</dbReference>
<dbReference type="GO" id="GO:0005737">
    <property type="term" value="C:cytoplasm"/>
    <property type="evidence" value="ECO:0007669"/>
    <property type="project" value="InterPro"/>
</dbReference>
<gene>
    <name evidence="10" type="primary">lpxH</name>
    <name evidence="12" type="ORF">SAMN05216210_1259</name>
</gene>
<organism evidence="12 13">
    <name type="scientific">Halopseudomonas salegens</name>
    <dbReference type="NCBI Taxonomy" id="1434072"/>
    <lineage>
        <taxon>Bacteria</taxon>
        <taxon>Pseudomonadati</taxon>
        <taxon>Pseudomonadota</taxon>
        <taxon>Gammaproteobacteria</taxon>
        <taxon>Pseudomonadales</taxon>
        <taxon>Pseudomonadaceae</taxon>
        <taxon>Halopseudomonas</taxon>
    </lineage>
</organism>
<dbReference type="GO" id="GO:0009245">
    <property type="term" value="P:lipid A biosynthetic process"/>
    <property type="evidence" value="ECO:0007669"/>
    <property type="project" value="UniProtKB-UniRule"/>
</dbReference>
<dbReference type="PANTHER" id="PTHR34990:SF1">
    <property type="entry name" value="UDP-2,3-DIACYLGLUCOSAMINE HYDROLASE"/>
    <property type="match status" value="1"/>
</dbReference>
<feature type="binding site" evidence="10">
    <location>
        <position position="122"/>
    </location>
    <ligand>
        <name>substrate</name>
    </ligand>
</feature>
<dbReference type="GO" id="GO:0030145">
    <property type="term" value="F:manganese ion binding"/>
    <property type="evidence" value="ECO:0007669"/>
    <property type="project" value="UniProtKB-UniRule"/>
</dbReference>
<dbReference type="AlphaFoldDB" id="A0A1H2F3N9"/>
<keyword evidence="5 10" id="KW-0479">Metal-binding</keyword>
<protein>
    <recommendedName>
        <fullName evidence="10">UDP-2,3-diacylglucosamine hydrolase</fullName>
        <ecNumber evidence="10">3.6.1.54</ecNumber>
    </recommendedName>
    <alternativeName>
        <fullName evidence="10">UDP-2,3-diacylglucosamine diphosphatase</fullName>
    </alternativeName>
</protein>
<dbReference type="Gene3D" id="3.60.21.10">
    <property type="match status" value="1"/>
</dbReference>
<name>A0A1H2F3N9_9GAMM</name>
<feature type="binding site" evidence="10">
    <location>
        <position position="195"/>
    </location>
    <ligand>
        <name>Mn(2+)</name>
        <dbReference type="ChEBI" id="CHEBI:29035"/>
        <label>2</label>
    </ligand>
</feature>
<sequence>MRSLFISDLHLEQKRPDITRAFLHLLAGPAEAADHLYILGDFFEVWLGDDATDELAESVISALAARAARGKQTFIMHGNRDFLLGKHFCRRARCTLLPDPCVIDLHNEKVLLMHGDSLCIDDIDYMRMRRLLRNPLSRFILRSLPRGTRKKIGHKLRSESSARTRMKSSEITDVNPGKVAEVMRQHGVKRLIHGHTHRPDRHPLVIDGEPAERIVLGDWDTHAWTLWAEETGLTQQADPLD</sequence>
<evidence type="ECO:0000256" key="9">
    <source>
        <dbReference type="ARBA" id="ARBA00023211"/>
    </source>
</evidence>
<dbReference type="CDD" id="cd07398">
    <property type="entry name" value="MPP_YbbF-LpxH"/>
    <property type="match status" value="1"/>
</dbReference>
<evidence type="ECO:0000256" key="2">
    <source>
        <dbReference type="ARBA" id="ARBA00022516"/>
    </source>
</evidence>
<reference evidence="13" key="1">
    <citation type="submission" date="2016-10" db="EMBL/GenBank/DDBJ databases">
        <authorList>
            <person name="Varghese N."/>
            <person name="Submissions S."/>
        </authorList>
    </citation>
    <scope>NUCLEOTIDE SEQUENCE [LARGE SCALE GENOMIC DNA]</scope>
    <source>
        <strain evidence="13">CECT 8338</strain>
    </source>
</reference>
<keyword evidence="2 10" id="KW-0444">Lipid biosynthesis</keyword>
<feature type="binding site" evidence="10">
    <location>
        <position position="41"/>
    </location>
    <ligand>
        <name>Mn(2+)</name>
        <dbReference type="ChEBI" id="CHEBI:29035"/>
        <label>2</label>
    </ligand>
</feature>
<feature type="binding site" evidence="10">
    <location>
        <position position="41"/>
    </location>
    <ligand>
        <name>Mn(2+)</name>
        <dbReference type="ChEBI" id="CHEBI:29035"/>
        <label>1</label>
    </ligand>
</feature>
<evidence type="ECO:0000256" key="3">
    <source>
        <dbReference type="ARBA" id="ARBA00022519"/>
    </source>
</evidence>
<comment type="pathway">
    <text evidence="10">Glycolipid biosynthesis; lipid IV(A) biosynthesis; lipid IV(A) from (3R)-3-hydroxytetradecanoyl-[acyl-carrier-protein] and UDP-N-acetyl-alpha-D-glucosamine: step 4/6.</text>
</comment>
<dbReference type="OrthoDB" id="9783283at2"/>
<feature type="binding site" evidence="10">
    <location>
        <position position="167"/>
    </location>
    <ligand>
        <name>substrate</name>
    </ligand>
</feature>
<feature type="binding site" evidence="10">
    <location>
        <begin position="79"/>
        <end position="80"/>
    </location>
    <ligand>
        <name>substrate</name>
    </ligand>
</feature>
<dbReference type="SUPFAM" id="SSF56300">
    <property type="entry name" value="Metallo-dependent phosphatases"/>
    <property type="match status" value="1"/>
</dbReference>
<comment type="function">
    <text evidence="10">Hydrolyzes the pyrophosphate bond of UDP-2,3-diacylglucosamine to yield 2,3-diacylglucosamine 1-phosphate (lipid X) and UMP by catalyzing the attack of water at the alpha-P atom. Involved in the biosynthesis of lipid A, a phosphorylated glycolipid that anchors the lipopolysaccharide to the outer membrane of the cell.</text>
</comment>
<dbReference type="GO" id="GO:0019897">
    <property type="term" value="C:extrinsic component of plasma membrane"/>
    <property type="evidence" value="ECO:0007669"/>
    <property type="project" value="UniProtKB-UniRule"/>
</dbReference>
<feature type="binding site" evidence="10">
    <location>
        <position position="10"/>
    </location>
    <ligand>
        <name>Mn(2+)</name>
        <dbReference type="ChEBI" id="CHEBI:29035"/>
        <label>1</label>
    </ligand>
</feature>
<keyword evidence="8 10" id="KW-0472">Membrane</keyword>
<evidence type="ECO:0000256" key="7">
    <source>
        <dbReference type="ARBA" id="ARBA00023098"/>
    </source>
</evidence>
<comment type="similarity">
    <text evidence="10">Belongs to the LpxH family.</text>
</comment>
<dbReference type="InterPro" id="IPR010138">
    <property type="entry name" value="UDP-diacylglucosamine_Hdrlase"/>
</dbReference>
<keyword evidence="7 10" id="KW-0443">Lipid metabolism</keyword>
<evidence type="ECO:0000256" key="5">
    <source>
        <dbReference type="ARBA" id="ARBA00022723"/>
    </source>
</evidence>
<dbReference type="InterPro" id="IPR043461">
    <property type="entry name" value="LpxH-like"/>
</dbReference>
<keyword evidence="3 10" id="KW-0997">Cell inner membrane</keyword>
<keyword evidence="9 10" id="KW-0464">Manganese</keyword>
<dbReference type="STRING" id="1434072.SAMN05216210_1259"/>
<evidence type="ECO:0000313" key="13">
    <source>
        <dbReference type="Proteomes" id="UP000243924"/>
    </source>
</evidence>
<dbReference type="Pfam" id="PF00149">
    <property type="entry name" value="Metallophos"/>
    <property type="match status" value="1"/>
</dbReference>
<evidence type="ECO:0000256" key="4">
    <source>
        <dbReference type="ARBA" id="ARBA00022556"/>
    </source>
</evidence>
<dbReference type="HAMAP" id="MF_00575">
    <property type="entry name" value="LpxH"/>
    <property type="match status" value="1"/>
</dbReference>
<dbReference type="GO" id="GO:0008758">
    <property type="term" value="F:UDP-2,3-diacylglucosamine hydrolase activity"/>
    <property type="evidence" value="ECO:0007669"/>
    <property type="project" value="UniProtKB-UniRule"/>
</dbReference>
<dbReference type="Proteomes" id="UP000243924">
    <property type="component" value="Chromosome I"/>
</dbReference>
<dbReference type="UniPathway" id="UPA00359">
    <property type="reaction ID" value="UER00480"/>
</dbReference>
<keyword evidence="1 10" id="KW-1003">Cell membrane</keyword>
<keyword evidence="13" id="KW-1185">Reference proteome</keyword>
<feature type="binding site" evidence="10">
    <location>
        <position position="195"/>
    </location>
    <ligand>
        <name>substrate</name>
    </ligand>
</feature>
<comment type="cofactor">
    <cofactor evidence="10">
        <name>Mn(2+)</name>
        <dbReference type="ChEBI" id="CHEBI:29035"/>
    </cofactor>
    <text evidence="10">Binds 2 Mn(2+) ions per subunit in a binuclear metal center.</text>
</comment>
<feature type="binding site" evidence="10">
    <location>
        <position position="164"/>
    </location>
    <ligand>
        <name>substrate</name>
    </ligand>
</feature>
<evidence type="ECO:0000256" key="10">
    <source>
        <dbReference type="HAMAP-Rule" id="MF_00575"/>
    </source>
</evidence>
<accession>A0A1H2F3N9</accession>
<dbReference type="NCBIfam" id="NF003743">
    <property type="entry name" value="PRK05340.1"/>
    <property type="match status" value="1"/>
</dbReference>
<feature type="binding site" evidence="10">
    <location>
        <position position="79"/>
    </location>
    <ligand>
        <name>Mn(2+)</name>
        <dbReference type="ChEBI" id="CHEBI:29035"/>
        <label>2</label>
    </ligand>
</feature>
<evidence type="ECO:0000259" key="11">
    <source>
        <dbReference type="Pfam" id="PF00149"/>
    </source>
</evidence>
<comment type="subcellular location">
    <subcellularLocation>
        <location evidence="10">Cell inner membrane</location>
        <topology evidence="10">Peripheral membrane protein</topology>
        <orientation evidence="10">Cytoplasmic side</orientation>
    </subcellularLocation>
</comment>
<comment type="catalytic activity">
    <reaction evidence="10">
        <text>UDP-2-N,3-O-bis[(3R)-3-hydroxytetradecanoyl]-alpha-D-glucosamine + H2O = 2-N,3-O-bis[(3R)-3-hydroxytetradecanoyl]-alpha-D-glucosaminyl 1-phosphate + UMP + 2 H(+)</text>
        <dbReference type="Rhea" id="RHEA:25213"/>
        <dbReference type="ChEBI" id="CHEBI:15377"/>
        <dbReference type="ChEBI" id="CHEBI:15378"/>
        <dbReference type="ChEBI" id="CHEBI:57865"/>
        <dbReference type="ChEBI" id="CHEBI:57957"/>
        <dbReference type="ChEBI" id="CHEBI:78847"/>
        <dbReference type="EC" id="3.6.1.54"/>
    </reaction>
</comment>
<dbReference type="EMBL" id="LT629787">
    <property type="protein sequence ID" value="SDU01935.1"/>
    <property type="molecule type" value="Genomic_DNA"/>
</dbReference>
<dbReference type="InterPro" id="IPR004843">
    <property type="entry name" value="Calcineurin-like_PHP"/>
</dbReference>
<evidence type="ECO:0000313" key="12">
    <source>
        <dbReference type="EMBL" id="SDU01935.1"/>
    </source>
</evidence>
<dbReference type="EC" id="3.6.1.54" evidence="10"/>
<feature type="binding site" evidence="10">
    <location>
        <position position="114"/>
    </location>
    <ligand>
        <name>Mn(2+)</name>
        <dbReference type="ChEBI" id="CHEBI:29035"/>
        <label>2</label>
    </ligand>
</feature>